<dbReference type="GO" id="GO:0003725">
    <property type="term" value="F:double-stranded RNA binding"/>
    <property type="evidence" value="ECO:0007669"/>
    <property type="project" value="InterPro"/>
</dbReference>
<dbReference type="GO" id="GO:0004860">
    <property type="term" value="F:protein kinase inhibitor activity"/>
    <property type="evidence" value="ECO:0007669"/>
    <property type="project" value="TreeGrafter"/>
</dbReference>
<reference evidence="2 3" key="1">
    <citation type="submission" date="2016-10" db="EMBL/GenBank/DDBJ databases">
        <title>Reductive evolution of mitochondrial metabolism and differential evolution of invasion-related proteins in Cryptosporidium.</title>
        <authorList>
            <person name="Liu S."/>
            <person name="Roellig D.M."/>
            <person name="Guo Y."/>
            <person name="Li N."/>
            <person name="Frace M.A."/>
            <person name="Tang K."/>
            <person name="Zhang L."/>
            <person name="Feng Y."/>
            <person name="Xiao L."/>
        </authorList>
    </citation>
    <scope>NUCLEOTIDE SEQUENCE [LARGE SCALE GENOMIC DNA]</scope>
    <source>
        <strain evidence="2">30847</strain>
    </source>
</reference>
<protein>
    <submittedName>
        <fullName evidence="2">Uncharacterized protein</fullName>
    </submittedName>
</protein>
<name>A0A1J4MUC5_9CRYT</name>
<dbReference type="GO" id="GO:0019901">
    <property type="term" value="F:protein kinase binding"/>
    <property type="evidence" value="ECO:0007669"/>
    <property type="project" value="TreeGrafter"/>
</dbReference>
<dbReference type="InterPro" id="IPR009548">
    <property type="entry name" value="Prkrip1"/>
</dbReference>
<proteinExistence type="predicted"/>
<dbReference type="VEuPathDB" id="CryptoDB:cand_013660"/>
<dbReference type="RefSeq" id="XP_067069696.1">
    <property type="nucleotide sequence ID" value="XM_067211601.1"/>
</dbReference>
<keyword evidence="3" id="KW-1185">Reference proteome</keyword>
<dbReference type="GO" id="GO:0005730">
    <property type="term" value="C:nucleolus"/>
    <property type="evidence" value="ECO:0007669"/>
    <property type="project" value="TreeGrafter"/>
</dbReference>
<dbReference type="Pfam" id="PF06658">
    <property type="entry name" value="DUF1168"/>
    <property type="match status" value="1"/>
</dbReference>
<feature type="region of interest" description="Disordered" evidence="1">
    <location>
        <begin position="102"/>
        <end position="122"/>
    </location>
</feature>
<dbReference type="AlphaFoldDB" id="A0A1J4MUC5"/>
<dbReference type="OrthoDB" id="10067079at2759"/>
<dbReference type="PANTHER" id="PTHR13507:SF0">
    <property type="entry name" value="PRKR-INTERACTING PROTEIN 1"/>
    <property type="match status" value="1"/>
</dbReference>
<evidence type="ECO:0000313" key="2">
    <source>
        <dbReference type="EMBL" id="OII77850.1"/>
    </source>
</evidence>
<dbReference type="PANTHER" id="PTHR13507">
    <property type="entry name" value="PRKR-INTERACTING PROTEIN 1"/>
    <property type="match status" value="1"/>
</dbReference>
<gene>
    <name evidence="2" type="ORF">cand_013660</name>
</gene>
<comment type="caution">
    <text evidence="2">The sequence shown here is derived from an EMBL/GenBank/DDBJ whole genome shotgun (WGS) entry which is preliminary data.</text>
</comment>
<organism evidence="2 3">
    <name type="scientific">Cryptosporidium andersoni</name>
    <dbReference type="NCBI Taxonomy" id="117008"/>
    <lineage>
        <taxon>Eukaryota</taxon>
        <taxon>Sar</taxon>
        <taxon>Alveolata</taxon>
        <taxon>Apicomplexa</taxon>
        <taxon>Conoidasida</taxon>
        <taxon>Coccidia</taxon>
        <taxon>Eucoccidiorida</taxon>
        <taxon>Eimeriorina</taxon>
        <taxon>Cryptosporidiidae</taxon>
        <taxon>Cryptosporidium</taxon>
    </lineage>
</organism>
<feature type="compositionally biased region" description="Basic residues" evidence="1">
    <location>
        <begin position="102"/>
        <end position="114"/>
    </location>
</feature>
<accession>A0A1J4MUC5</accession>
<dbReference type="Proteomes" id="UP000186804">
    <property type="component" value="Unassembled WGS sequence"/>
</dbReference>
<evidence type="ECO:0000256" key="1">
    <source>
        <dbReference type="SAM" id="MobiDB-lite"/>
    </source>
</evidence>
<evidence type="ECO:0000313" key="3">
    <source>
        <dbReference type="Proteomes" id="UP000186804"/>
    </source>
</evidence>
<dbReference type="GeneID" id="92365551"/>
<sequence>MRQCQSKIRKDLLLSTGETIQVSVENLGNDDIIEEKLQNTCGSNAGAGSDFFHIYRKQKEAENERIHRMELKWKEEREQKEFNERRSDRILDFLKSTLKKSENRKKKKLKKSKQKQVIVVPK</sequence>
<dbReference type="EMBL" id="LRBS01000026">
    <property type="protein sequence ID" value="OII77850.1"/>
    <property type="molecule type" value="Genomic_DNA"/>
</dbReference>